<dbReference type="InterPro" id="IPR045187">
    <property type="entry name" value="CcO_II"/>
</dbReference>
<dbReference type="SUPFAM" id="SSF49503">
    <property type="entry name" value="Cupredoxins"/>
    <property type="match status" value="1"/>
</dbReference>
<evidence type="ECO:0000259" key="20">
    <source>
        <dbReference type="PROSITE" id="PS50999"/>
    </source>
</evidence>
<evidence type="ECO:0000256" key="5">
    <source>
        <dbReference type="ARBA" id="ARBA00022660"/>
    </source>
</evidence>
<evidence type="ECO:0000256" key="7">
    <source>
        <dbReference type="ARBA" id="ARBA00022723"/>
    </source>
</evidence>
<dbReference type="RefSeq" id="WP_135414187.1">
    <property type="nucleotide sequence ID" value="NZ_SRLB01000005.1"/>
</dbReference>
<dbReference type="Proteomes" id="UP000297535">
    <property type="component" value="Unassembled WGS sequence"/>
</dbReference>
<comment type="cofactor">
    <cofactor evidence="1">
        <name>heme</name>
        <dbReference type="ChEBI" id="CHEBI:30413"/>
    </cofactor>
</comment>
<dbReference type="Pfam" id="PF02790">
    <property type="entry name" value="COX2_TM"/>
    <property type="match status" value="1"/>
</dbReference>
<feature type="transmembrane region" description="Helical" evidence="17">
    <location>
        <begin position="71"/>
        <end position="92"/>
    </location>
</feature>
<dbReference type="OrthoDB" id="9781261at2"/>
<keyword evidence="9 15" id="KW-0249">Electron transport</keyword>
<evidence type="ECO:0000256" key="6">
    <source>
        <dbReference type="ARBA" id="ARBA00022692"/>
    </source>
</evidence>
<feature type="transmembrane region" description="Helical" evidence="17">
    <location>
        <begin position="113"/>
        <end position="131"/>
    </location>
</feature>
<dbReference type="FunFam" id="2.60.40.420:FF:000001">
    <property type="entry name" value="Cytochrome c oxidase subunit 2"/>
    <property type="match status" value="1"/>
</dbReference>
<name>A0A4Z0NVM6_9HYPH</name>
<dbReference type="Gene3D" id="1.10.287.90">
    <property type="match status" value="1"/>
</dbReference>
<comment type="subcellular location">
    <subcellularLocation>
        <location evidence="15">Cell membrane</location>
        <topology evidence="15">Multi-pass membrane protein</topology>
    </subcellularLocation>
    <subcellularLocation>
        <location evidence="2">Membrane</location>
        <topology evidence="2">Multi-pass membrane protein</topology>
    </subcellularLocation>
</comment>
<dbReference type="InterPro" id="IPR034210">
    <property type="entry name" value="CcO_II_C"/>
</dbReference>
<dbReference type="InterPro" id="IPR001505">
    <property type="entry name" value="Copper_CuA"/>
</dbReference>
<evidence type="ECO:0000256" key="11">
    <source>
        <dbReference type="ARBA" id="ARBA00023008"/>
    </source>
</evidence>
<feature type="chain" id="PRO_5021371771" description="Cytochrome c oxidase subunit 2" evidence="18">
    <location>
        <begin position="42"/>
        <end position="295"/>
    </location>
</feature>
<evidence type="ECO:0000256" key="2">
    <source>
        <dbReference type="ARBA" id="ARBA00004141"/>
    </source>
</evidence>
<feature type="domain" description="Cytochrome oxidase subunit II transmembrane region profile" evidence="20">
    <location>
        <begin position="46"/>
        <end position="141"/>
    </location>
</feature>
<dbReference type="EMBL" id="SRLB01000005">
    <property type="protein sequence ID" value="TGE00722.1"/>
    <property type="molecule type" value="Genomic_DNA"/>
</dbReference>
<comment type="function">
    <text evidence="13 16">Subunits I and II form the functional core of the enzyme complex. Electrons originating in cytochrome c are transferred via heme a and Cu(A) to the binuclear center formed by heme a3 and Cu(B).</text>
</comment>
<dbReference type="PROSITE" id="PS00078">
    <property type="entry name" value="COX2"/>
    <property type="match status" value="1"/>
</dbReference>
<evidence type="ECO:0000256" key="4">
    <source>
        <dbReference type="ARBA" id="ARBA00022448"/>
    </source>
</evidence>
<comment type="caution">
    <text evidence="21">The sequence shown here is derived from an EMBL/GenBank/DDBJ whole genome shotgun (WGS) entry which is preliminary data.</text>
</comment>
<dbReference type="InterPro" id="IPR014222">
    <property type="entry name" value="Cyt_c_oxidase_su2"/>
</dbReference>
<dbReference type="GO" id="GO:0004129">
    <property type="term" value="F:cytochrome-c oxidase activity"/>
    <property type="evidence" value="ECO:0007669"/>
    <property type="project" value="UniProtKB-EC"/>
</dbReference>
<dbReference type="InterPro" id="IPR008972">
    <property type="entry name" value="Cupredoxin"/>
</dbReference>
<evidence type="ECO:0000256" key="14">
    <source>
        <dbReference type="ARBA" id="ARBA00047816"/>
    </source>
</evidence>
<evidence type="ECO:0000313" key="21">
    <source>
        <dbReference type="EMBL" id="TGE00722.1"/>
    </source>
</evidence>
<evidence type="ECO:0000256" key="17">
    <source>
        <dbReference type="SAM" id="Phobius"/>
    </source>
</evidence>
<evidence type="ECO:0000313" key="22">
    <source>
        <dbReference type="Proteomes" id="UP000297535"/>
    </source>
</evidence>
<dbReference type="Gene3D" id="2.60.40.420">
    <property type="entry name" value="Cupredoxins - blue copper proteins"/>
    <property type="match status" value="1"/>
</dbReference>
<evidence type="ECO:0000256" key="18">
    <source>
        <dbReference type="SAM" id="SignalP"/>
    </source>
</evidence>
<proteinExistence type="inferred from homology"/>
<comment type="cofactor">
    <cofactor evidence="16">
        <name>Cu cation</name>
        <dbReference type="ChEBI" id="CHEBI:23378"/>
    </cofactor>
    <text evidence="16">Binds a copper A center.</text>
</comment>
<dbReference type="InterPro" id="IPR011759">
    <property type="entry name" value="Cyt_c_oxidase_su2_TM_dom"/>
</dbReference>
<keyword evidence="11 16" id="KW-0186">Copper</keyword>
<dbReference type="InterPro" id="IPR002429">
    <property type="entry name" value="CcO_II-like_C"/>
</dbReference>
<feature type="domain" description="Cytochrome oxidase subunit II copper A binding" evidence="19">
    <location>
        <begin position="142"/>
        <end position="277"/>
    </location>
</feature>
<protein>
    <recommendedName>
        <fullName evidence="16">Cytochrome c oxidase subunit 2</fullName>
        <ecNumber evidence="16">7.1.1.9</ecNumber>
    </recommendedName>
</protein>
<keyword evidence="7 16" id="KW-0479">Metal-binding</keyword>
<dbReference type="GO" id="GO:0005507">
    <property type="term" value="F:copper ion binding"/>
    <property type="evidence" value="ECO:0007669"/>
    <property type="project" value="InterPro"/>
</dbReference>
<reference evidence="21 22" key="1">
    <citation type="submission" date="2019-04" db="EMBL/GenBank/DDBJ databases">
        <authorList>
            <person name="Feng G."/>
            <person name="Zhu H."/>
        </authorList>
    </citation>
    <scope>NUCLEOTIDE SEQUENCE [LARGE SCALE GENOMIC DNA]</scope>
    <source>
        <strain evidence="21 22">6HR-1</strain>
    </source>
</reference>
<evidence type="ECO:0000256" key="10">
    <source>
        <dbReference type="ARBA" id="ARBA00022989"/>
    </source>
</evidence>
<keyword evidence="6 15" id="KW-0812">Transmembrane</keyword>
<keyword evidence="22" id="KW-1185">Reference proteome</keyword>
<dbReference type="PANTHER" id="PTHR22888">
    <property type="entry name" value="CYTOCHROME C OXIDASE, SUBUNIT II"/>
    <property type="match status" value="1"/>
</dbReference>
<dbReference type="GO" id="GO:0042773">
    <property type="term" value="P:ATP synthesis coupled electron transport"/>
    <property type="evidence" value="ECO:0007669"/>
    <property type="project" value="TreeGrafter"/>
</dbReference>
<dbReference type="InterPro" id="IPR036257">
    <property type="entry name" value="Cyt_c_oxidase_su2_TM_sf"/>
</dbReference>
<feature type="signal peptide" evidence="18">
    <location>
        <begin position="1"/>
        <end position="41"/>
    </location>
</feature>
<keyword evidence="18" id="KW-0732">Signal</keyword>
<accession>A0A4Z0NVM6</accession>
<dbReference type="PANTHER" id="PTHR22888:SF9">
    <property type="entry name" value="CYTOCHROME C OXIDASE SUBUNIT 2"/>
    <property type="match status" value="1"/>
</dbReference>
<evidence type="ECO:0000259" key="19">
    <source>
        <dbReference type="PROSITE" id="PS50857"/>
    </source>
</evidence>
<keyword evidence="5 15" id="KW-0679">Respiratory chain</keyword>
<dbReference type="PRINTS" id="PR01166">
    <property type="entry name" value="CYCOXIDASEII"/>
</dbReference>
<evidence type="ECO:0000256" key="15">
    <source>
        <dbReference type="RuleBase" id="RU000456"/>
    </source>
</evidence>
<keyword evidence="12 17" id="KW-0472">Membrane</keyword>
<evidence type="ECO:0000256" key="3">
    <source>
        <dbReference type="ARBA" id="ARBA00007866"/>
    </source>
</evidence>
<keyword evidence="8" id="KW-1278">Translocase</keyword>
<dbReference type="GO" id="GO:0005886">
    <property type="term" value="C:plasma membrane"/>
    <property type="evidence" value="ECO:0007669"/>
    <property type="project" value="UniProtKB-SubCell"/>
</dbReference>
<dbReference type="CDD" id="cd13912">
    <property type="entry name" value="CcO_II_C"/>
    <property type="match status" value="1"/>
</dbReference>
<evidence type="ECO:0000256" key="1">
    <source>
        <dbReference type="ARBA" id="ARBA00001971"/>
    </source>
</evidence>
<keyword evidence="10 17" id="KW-1133">Transmembrane helix</keyword>
<evidence type="ECO:0000256" key="12">
    <source>
        <dbReference type="ARBA" id="ARBA00023136"/>
    </source>
</evidence>
<keyword evidence="21" id="KW-0560">Oxidoreductase</keyword>
<dbReference type="GO" id="GO:0016491">
    <property type="term" value="F:oxidoreductase activity"/>
    <property type="evidence" value="ECO:0007669"/>
    <property type="project" value="UniProtKB-KW"/>
</dbReference>
<comment type="catalytic activity">
    <reaction evidence="14 16">
        <text>4 Fe(II)-[cytochrome c] + O2 + 8 H(+)(in) = 4 Fe(III)-[cytochrome c] + 2 H2O + 4 H(+)(out)</text>
        <dbReference type="Rhea" id="RHEA:11436"/>
        <dbReference type="Rhea" id="RHEA-COMP:10350"/>
        <dbReference type="Rhea" id="RHEA-COMP:14399"/>
        <dbReference type="ChEBI" id="CHEBI:15377"/>
        <dbReference type="ChEBI" id="CHEBI:15378"/>
        <dbReference type="ChEBI" id="CHEBI:15379"/>
        <dbReference type="ChEBI" id="CHEBI:29033"/>
        <dbReference type="ChEBI" id="CHEBI:29034"/>
        <dbReference type="EC" id="7.1.1.9"/>
    </reaction>
</comment>
<dbReference type="PROSITE" id="PS50999">
    <property type="entry name" value="COX2_TM"/>
    <property type="match status" value="1"/>
</dbReference>
<sequence>MGMARAQETPAKGRRLGRGFWGCAAALAATGLLGSATAAMAAGVGQPVPWQMDLQRPVTEVATEIYNFHHLLNWIMLVIVLFVLGLLIAVVVKFNERANPTPSRTTHNTMLEVAWTIVPVLILVAIAIPSFRVLRTQLSDPKADLMVKVIGHAWYWSYEYPQEVGGFKFDANLLEGDDQVKSGQPKLLATDNEVVVPVNKIVKVQVTAADVMHSWAVPSFGFKIDAIPGRLNQFWFKAEREGTYHGQCSELCGQRHAYMPITIKVVSEQAFQAWTAEAKTKFARTDGGAKFAEAK</sequence>
<dbReference type="NCBIfam" id="TIGR02866">
    <property type="entry name" value="CoxB"/>
    <property type="match status" value="1"/>
</dbReference>
<gene>
    <name evidence="21" type="primary">coxB</name>
    <name evidence="21" type="ORF">EU555_08240</name>
</gene>
<keyword evidence="4 15" id="KW-0813">Transport</keyword>
<comment type="similarity">
    <text evidence="3 15">Belongs to the cytochrome c oxidase subunit 2 family.</text>
</comment>
<evidence type="ECO:0000256" key="9">
    <source>
        <dbReference type="ARBA" id="ARBA00022982"/>
    </source>
</evidence>
<dbReference type="PROSITE" id="PS50857">
    <property type="entry name" value="COX2_CUA"/>
    <property type="match status" value="1"/>
</dbReference>
<evidence type="ECO:0000256" key="16">
    <source>
        <dbReference type="RuleBase" id="RU004024"/>
    </source>
</evidence>
<evidence type="ECO:0000256" key="13">
    <source>
        <dbReference type="ARBA" id="ARBA00024688"/>
    </source>
</evidence>
<dbReference type="AlphaFoldDB" id="A0A4Z0NVM6"/>
<dbReference type="EC" id="7.1.1.9" evidence="16"/>
<evidence type="ECO:0000256" key="8">
    <source>
        <dbReference type="ARBA" id="ARBA00022967"/>
    </source>
</evidence>
<dbReference type="Pfam" id="PF00116">
    <property type="entry name" value="COX2"/>
    <property type="match status" value="1"/>
</dbReference>
<dbReference type="SUPFAM" id="SSF81464">
    <property type="entry name" value="Cytochrome c oxidase subunit II-like, transmembrane region"/>
    <property type="match status" value="1"/>
</dbReference>
<organism evidence="21 22">
    <name type="scientific">Methylobacterium nonmethylotrophicum</name>
    <dbReference type="NCBI Taxonomy" id="1141884"/>
    <lineage>
        <taxon>Bacteria</taxon>
        <taxon>Pseudomonadati</taxon>
        <taxon>Pseudomonadota</taxon>
        <taxon>Alphaproteobacteria</taxon>
        <taxon>Hyphomicrobiales</taxon>
        <taxon>Methylobacteriaceae</taxon>
        <taxon>Methylobacterium</taxon>
    </lineage>
</organism>